<evidence type="ECO:0000256" key="1">
    <source>
        <dbReference type="ARBA" id="ARBA00008532"/>
    </source>
</evidence>
<comment type="similarity">
    <text evidence="1">Belongs to the DDAH family.</text>
</comment>
<dbReference type="PANTHER" id="PTHR12737:SF9">
    <property type="entry name" value="DIMETHYLARGININASE"/>
    <property type="match status" value="1"/>
</dbReference>
<dbReference type="GO" id="GO:0045429">
    <property type="term" value="P:positive regulation of nitric oxide biosynthetic process"/>
    <property type="evidence" value="ECO:0007669"/>
    <property type="project" value="TreeGrafter"/>
</dbReference>
<dbReference type="OrthoDB" id="3196313at2"/>
<feature type="active site" description="Proton donor" evidence="3">
    <location>
        <position position="163"/>
    </location>
</feature>
<feature type="active site" description="Nucleophile" evidence="3">
    <location>
        <position position="249"/>
    </location>
</feature>
<proteinExistence type="inferred from homology"/>
<dbReference type="GO" id="GO:0016403">
    <property type="term" value="F:dimethylargininase activity"/>
    <property type="evidence" value="ECO:0007669"/>
    <property type="project" value="TreeGrafter"/>
</dbReference>
<dbReference type="Gene3D" id="3.75.10.10">
    <property type="entry name" value="L-arginine/glycine Amidinotransferase, Chain A"/>
    <property type="match status" value="1"/>
</dbReference>
<accession>A0A4Q9KL81</accession>
<evidence type="ECO:0000256" key="3">
    <source>
        <dbReference type="PIRSR" id="PIRSR633199-1"/>
    </source>
</evidence>
<dbReference type="GO" id="GO:0000052">
    <property type="term" value="P:citrulline metabolic process"/>
    <property type="evidence" value="ECO:0007669"/>
    <property type="project" value="TreeGrafter"/>
</dbReference>
<gene>
    <name evidence="4" type="ORF">ET996_08120</name>
</gene>
<evidence type="ECO:0000313" key="5">
    <source>
        <dbReference type="Proteomes" id="UP000291933"/>
    </source>
</evidence>
<dbReference type="InterPro" id="IPR033199">
    <property type="entry name" value="DDAH-like"/>
</dbReference>
<evidence type="ECO:0000256" key="2">
    <source>
        <dbReference type="ARBA" id="ARBA00022801"/>
    </source>
</evidence>
<dbReference type="SUPFAM" id="SSF55909">
    <property type="entry name" value="Pentein"/>
    <property type="match status" value="1"/>
</dbReference>
<dbReference type="GO" id="GO:0006525">
    <property type="term" value="P:arginine metabolic process"/>
    <property type="evidence" value="ECO:0007669"/>
    <property type="project" value="TreeGrafter"/>
</dbReference>
<comment type="caution">
    <text evidence="4">The sequence shown here is derived from an EMBL/GenBank/DDBJ whole genome shotgun (WGS) entry which is preliminary data.</text>
</comment>
<dbReference type="AlphaFoldDB" id="A0A4Q9KL81"/>
<keyword evidence="5" id="KW-1185">Reference proteome</keyword>
<name>A0A4Q9KL81_PROTD</name>
<reference evidence="4 5" key="1">
    <citation type="submission" date="2019-01" db="EMBL/GenBank/DDBJ databases">
        <title>Lactibacter flavus gen. nov., sp. nov., a novel bacterium of the family Propionibacteriaceae isolated from raw milk and dairy products.</title>
        <authorList>
            <person name="Huptas C."/>
            <person name="Wenning M."/>
            <person name="Breitenwieser F."/>
            <person name="Doll E."/>
            <person name="Von Neubeck M."/>
            <person name="Busse H.-J."/>
            <person name="Scherer S."/>
        </authorList>
    </citation>
    <scope>NUCLEOTIDE SEQUENCE [LARGE SCALE GENOMIC DNA]</scope>
    <source>
        <strain evidence="4 5">DSM 22130</strain>
    </source>
</reference>
<keyword evidence="2 4" id="KW-0378">Hydrolase</keyword>
<dbReference type="Proteomes" id="UP000291933">
    <property type="component" value="Unassembled WGS sequence"/>
</dbReference>
<dbReference type="PANTHER" id="PTHR12737">
    <property type="entry name" value="DIMETHYLARGININE DIMETHYLAMINOHYDROLASE"/>
    <property type="match status" value="1"/>
</dbReference>
<organism evidence="4 5">
    <name type="scientific">Propioniciclava tarda</name>
    <dbReference type="NCBI Taxonomy" id="433330"/>
    <lineage>
        <taxon>Bacteria</taxon>
        <taxon>Bacillati</taxon>
        <taxon>Actinomycetota</taxon>
        <taxon>Actinomycetes</taxon>
        <taxon>Propionibacteriales</taxon>
        <taxon>Propionibacteriaceae</taxon>
        <taxon>Propioniciclava</taxon>
    </lineage>
</organism>
<protein>
    <submittedName>
        <fullName evidence="4">N(G),N(G)-dimethylarginine dimethylaminohydrolase</fullName>
    </submittedName>
</protein>
<sequence>MHSKVALVRRPSPRLADGLVTHIERQEVDAELAGRQWAGYVSALQAAGWTTVEVDPADDCPDSVFVEDTMVVYGRLAVICRSGAPERRAEASAAEEAVRGLGYEIAHIVAPGTLDGGDVLKWGGTVWVGQGGRSNAEGLAQLRQHLAPLGADVVGVPLTTVLHLKSAVTALPDGTVIGYPPLVDVPDVWSGRFAPVPEEPGAHVVILDADTVLMASSAPRSIEAMRNNGLEVIDVDISEFEKLEGCVTCLSVRLRGL</sequence>
<dbReference type="NCBIfam" id="NF045660">
    <property type="entry name" value="DiMthArgaseDdahStm"/>
    <property type="match status" value="1"/>
</dbReference>
<dbReference type="GO" id="GO:0016597">
    <property type="term" value="F:amino acid binding"/>
    <property type="evidence" value="ECO:0007669"/>
    <property type="project" value="TreeGrafter"/>
</dbReference>
<evidence type="ECO:0000313" key="4">
    <source>
        <dbReference type="EMBL" id="TBT94965.1"/>
    </source>
</evidence>
<dbReference type="RefSeq" id="WP_131172054.1">
    <property type="nucleotide sequence ID" value="NZ_FXTL01000007.1"/>
</dbReference>
<dbReference type="EMBL" id="SDMR01000008">
    <property type="protein sequence ID" value="TBT94965.1"/>
    <property type="molecule type" value="Genomic_DNA"/>
</dbReference>